<dbReference type="AlphaFoldDB" id="A0AAV7NJD0"/>
<evidence type="ECO:0000313" key="3">
    <source>
        <dbReference type="Proteomes" id="UP001066276"/>
    </source>
</evidence>
<accession>A0AAV7NJD0</accession>
<dbReference type="Proteomes" id="UP001066276">
    <property type="component" value="Chromosome 8"/>
</dbReference>
<keyword evidence="3" id="KW-1185">Reference proteome</keyword>
<proteinExistence type="predicted"/>
<sequence>MYSGGVRPLVQWPGGEGVNLCPVSCGIGGSRPRPRSGCTPGRSPGTLRSSRRFRAAEPGEPPQPSPGKPNPLFWSRGHWRERHQKWMPACALEAPFKGLRAQGSPPGELQLPLLIHSCPEGTSRGTLLMRSGFQHCPGPGSDFFAKRGSGSAFQST</sequence>
<feature type="compositionally biased region" description="Pro residues" evidence="1">
    <location>
        <begin position="59"/>
        <end position="69"/>
    </location>
</feature>
<gene>
    <name evidence="2" type="ORF">NDU88_003480</name>
</gene>
<feature type="compositionally biased region" description="Low complexity" evidence="1">
    <location>
        <begin position="35"/>
        <end position="45"/>
    </location>
</feature>
<dbReference type="EMBL" id="JANPWB010000012">
    <property type="protein sequence ID" value="KAJ1115254.1"/>
    <property type="molecule type" value="Genomic_DNA"/>
</dbReference>
<evidence type="ECO:0000313" key="2">
    <source>
        <dbReference type="EMBL" id="KAJ1115254.1"/>
    </source>
</evidence>
<reference evidence="2" key="1">
    <citation type="journal article" date="2022" name="bioRxiv">
        <title>Sequencing and chromosome-scale assembly of the giantPleurodeles waltlgenome.</title>
        <authorList>
            <person name="Brown T."/>
            <person name="Elewa A."/>
            <person name="Iarovenko S."/>
            <person name="Subramanian E."/>
            <person name="Araus A.J."/>
            <person name="Petzold A."/>
            <person name="Susuki M."/>
            <person name="Suzuki K.-i.T."/>
            <person name="Hayashi T."/>
            <person name="Toyoda A."/>
            <person name="Oliveira C."/>
            <person name="Osipova E."/>
            <person name="Leigh N.D."/>
            <person name="Simon A."/>
            <person name="Yun M.H."/>
        </authorList>
    </citation>
    <scope>NUCLEOTIDE SEQUENCE</scope>
    <source>
        <strain evidence="2">20211129_DDA</strain>
        <tissue evidence="2">Liver</tissue>
    </source>
</reference>
<feature type="region of interest" description="Disordered" evidence="1">
    <location>
        <begin position="24"/>
        <end position="77"/>
    </location>
</feature>
<name>A0AAV7NJD0_PLEWA</name>
<protein>
    <submittedName>
        <fullName evidence="2">Uncharacterized protein</fullName>
    </submittedName>
</protein>
<comment type="caution">
    <text evidence="2">The sequence shown here is derived from an EMBL/GenBank/DDBJ whole genome shotgun (WGS) entry which is preliminary data.</text>
</comment>
<organism evidence="2 3">
    <name type="scientific">Pleurodeles waltl</name>
    <name type="common">Iberian ribbed newt</name>
    <dbReference type="NCBI Taxonomy" id="8319"/>
    <lineage>
        <taxon>Eukaryota</taxon>
        <taxon>Metazoa</taxon>
        <taxon>Chordata</taxon>
        <taxon>Craniata</taxon>
        <taxon>Vertebrata</taxon>
        <taxon>Euteleostomi</taxon>
        <taxon>Amphibia</taxon>
        <taxon>Batrachia</taxon>
        <taxon>Caudata</taxon>
        <taxon>Salamandroidea</taxon>
        <taxon>Salamandridae</taxon>
        <taxon>Pleurodelinae</taxon>
        <taxon>Pleurodeles</taxon>
    </lineage>
</organism>
<evidence type="ECO:0000256" key="1">
    <source>
        <dbReference type="SAM" id="MobiDB-lite"/>
    </source>
</evidence>